<name>A0A090E413_MESPL</name>
<dbReference type="EMBL" id="CCMZ01000032">
    <property type="protein sequence ID" value="CDX21603.1"/>
    <property type="molecule type" value="Genomic_DNA"/>
</dbReference>
<dbReference type="GO" id="GO:0006865">
    <property type="term" value="P:amino acid transport"/>
    <property type="evidence" value="ECO:0007669"/>
    <property type="project" value="TreeGrafter"/>
</dbReference>
<gene>
    <name evidence="11" type="primary">artM</name>
    <name evidence="11" type="ORF">MPL3356_380044</name>
</gene>
<dbReference type="SUPFAM" id="SSF161098">
    <property type="entry name" value="MetI-like"/>
    <property type="match status" value="1"/>
</dbReference>
<dbReference type="InterPro" id="IPR035906">
    <property type="entry name" value="MetI-like_sf"/>
</dbReference>
<keyword evidence="5" id="KW-0997">Cell inner membrane</keyword>
<dbReference type="CDD" id="cd06261">
    <property type="entry name" value="TM_PBP2"/>
    <property type="match status" value="1"/>
</dbReference>
<dbReference type="Proteomes" id="UP000045285">
    <property type="component" value="Unassembled WGS sequence"/>
</dbReference>
<evidence type="ECO:0000256" key="4">
    <source>
        <dbReference type="ARBA" id="ARBA00022475"/>
    </source>
</evidence>
<dbReference type="GO" id="GO:0022857">
    <property type="term" value="F:transmembrane transporter activity"/>
    <property type="evidence" value="ECO:0007669"/>
    <property type="project" value="InterPro"/>
</dbReference>
<feature type="transmembrane region" description="Helical" evidence="9">
    <location>
        <begin position="199"/>
        <end position="220"/>
    </location>
</feature>
<comment type="similarity">
    <text evidence="2">Belongs to the binding-protein-dependent transport system permease family. HisMQ subfamily.</text>
</comment>
<evidence type="ECO:0000256" key="9">
    <source>
        <dbReference type="RuleBase" id="RU363032"/>
    </source>
</evidence>
<evidence type="ECO:0000256" key="5">
    <source>
        <dbReference type="ARBA" id="ARBA00022519"/>
    </source>
</evidence>
<evidence type="ECO:0000313" key="11">
    <source>
        <dbReference type="EMBL" id="CDX21603.1"/>
    </source>
</evidence>
<comment type="subcellular location">
    <subcellularLocation>
        <location evidence="1">Cell inner membrane</location>
        <topology evidence="1">Multi-pass membrane protein</topology>
    </subcellularLocation>
    <subcellularLocation>
        <location evidence="9">Cell membrane</location>
        <topology evidence="9">Multi-pass membrane protein</topology>
    </subcellularLocation>
</comment>
<dbReference type="Gene3D" id="1.10.3720.10">
    <property type="entry name" value="MetI-like"/>
    <property type="match status" value="1"/>
</dbReference>
<sequence length="228" mass="24823">MTEFGHYLASQLLAGIQTTVILFVGCALVGNLLAIPVALARLSARPWLRYPAVAFILAFRGTPLLVQLYLCYFGVGQLLAGVPSIRYSPLWPMLRGAYCYAFLTLSLNTAAYCGEIWRGAIQAIPHGQREAGQSLGLSKTRIMISVLLPQAFRLALPAIGGQNILLLKGTALASTITVFELMGAANLVRAQTFRVYEPLFAAALGYFLLASLVTAGFGFFERRLARRY</sequence>
<evidence type="ECO:0000256" key="3">
    <source>
        <dbReference type="ARBA" id="ARBA00022448"/>
    </source>
</evidence>
<dbReference type="InterPro" id="IPR010065">
    <property type="entry name" value="AA_ABC_transptr_permease_3TM"/>
</dbReference>
<keyword evidence="3 9" id="KW-0813">Transport</keyword>
<keyword evidence="8 9" id="KW-0472">Membrane</keyword>
<evidence type="ECO:0000256" key="6">
    <source>
        <dbReference type="ARBA" id="ARBA00022692"/>
    </source>
</evidence>
<dbReference type="InterPro" id="IPR043429">
    <property type="entry name" value="ArtM/GltK/GlnP/TcyL/YhdX-like"/>
</dbReference>
<keyword evidence="7 9" id="KW-1133">Transmembrane helix</keyword>
<feature type="transmembrane region" description="Helical" evidence="9">
    <location>
        <begin position="52"/>
        <end position="75"/>
    </location>
</feature>
<feature type="transmembrane region" description="Helical" evidence="9">
    <location>
        <begin position="95"/>
        <end position="114"/>
    </location>
</feature>
<protein>
    <submittedName>
        <fullName evidence="11">Arginine transporter subunit membrane component of ABC superfamily</fullName>
    </submittedName>
</protein>
<feature type="domain" description="ABC transmembrane type-1" evidence="10">
    <location>
        <begin position="16"/>
        <end position="217"/>
    </location>
</feature>
<evidence type="ECO:0000256" key="1">
    <source>
        <dbReference type="ARBA" id="ARBA00004429"/>
    </source>
</evidence>
<dbReference type="GO" id="GO:0043190">
    <property type="term" value="C:ATP-binding cassette (ABC) transporter complex"/>
    <property type="evidence" value="ECO:0007669"/>
    <property type="project" value="InterPro"/>
</dbReference>
<accession>A0A090E413</accession>
<reference evidence="12" key="1">
    <citation type="submission" date="2014-08" db="EMBL/GenBank/DDBJ databases">
        <authorList>
            <person name="Moulin L."/>
        </authorList>
    </citation>
    <scope>NUCLEOTIDE SEQUENCE [LARGE SCALE GENOMIC DNA]</scope>
</reference>
<proteinExistence type="inferred from homology"/>
<evidence type="ECO:0000256" key="8">
    <source>
        <dbReference type="ARBA" id="ARBA00023136"/>
    </source>
</evidence>
<dbReference type="STRING" id="69974.MPLDJ20_110110"/>
<evidence type="ECO:0000256" key="7">
    <source>
        <dbReference type="ARBA" id="ARBA00022989"/>
    </source>
</evidence>
<keyword evidence="6 9" id="KW-0812">Transmembrane</keyword>
<keyword evidence="12" id="KW-1185">Reference proteome</keyword>
<dbReference type="AlphaFoldDB" id="A0A090E413"/>
<dbReference type="InterPro" id="IPR000515">
    <property type="entry name" value="MetI-like"/>
</dbReference>
<dbReference type="PANTHER" id="PTHR30614:SF10">
    <property type="entry name" value="ARGININE ABC TRANSPORTER PERMEASE PROTEIN ARTM"/>
    <property type="match status" value="1"/>
</dbReference>
<evidence type="ECO:0000256" key="2">
    <source>
        <dbReference type="ARBA" id="ARBA00010072"/>
    </source>
</evidence>
<dbReference type="PANTHER" id="PTHR30614">
    <property type="entry name" value="MEMBRANE COMPONENT OF AMINO ACID ABC TRANSPORTER"/>
    <property type="match status" value="1"/>
</dbReference>
<organism evidence="11 12">
    <name type="scientific">Mesorhizobium plurifarium</name>
    <dbReference type="NCBI Taxonomy" id="69974"/>
    <lineage>
        <taxon>Bacteria</taxon>
        <taxon>Pseudomonadati</taxon>
        <taxon>Pseudomonadota</taxon>
        <taxon>Alphaproteobacteria</taxon>
        <taxon>Hyphomicrobiales</taxon>
        <taxon>Phyllobacteriaceae</taxon>
        <taxon>Mesorhizobium</taxon>
    </lineage>
</organism>
<dbReference type="NCBIfam" id="TIGR01726">
    <property type="entry name" value="HEQRo_perm_3TM"/>
    <property type="match status" value="1"/>
</dbReference>
<evidence type="ECO:0000259" key="10">
    <source>
        <dbReference type="PROSITE" id="PS50928"/>
    </source>
</evidence>
<dbReference type="PROSITE" id="PS50928">
    <property type="entry name" value="ABC_TM1"/>
    <property type="match status" value="1"/>
</dbReference>
<keyword evidence="4" id="KW-1003">Cell membrane</keyword>
<dbReference type="Pfam" id="PF00528">
    <property type="entry name" value="BPD_transp_1"/>
    <property type="match status" value="1"/>
</dbReference>
<feature type="transmembrane region" description="Helical" evidence="9">
    <location>
        <begin position="165"/>
        <end position="187"/>
    </location>
</feature>
<evidence type="ECO:0000313" key="12">
    <source>
        <dbReference type="Proteomes" id="UP000045285"/>
    </source>
</evidence>
<feature type="transmembrane region" description="Helical" evidence="9">
    <location>
        <begin position="20"/>
        <end position="40"/>
    </location>
</feature>